<dbReference type="Proteomes" id="UP000187323">
    <property type="component" value="Unassembled WGS sequence"/>
</dbReference>
<dbReference type="EMBL" id="CP021965">
    <property type="protein sequence ID" value="AWV33141.1"/>
    <property type="molecule type" value="Genomic_DNA"/>
</dbReference>
<reference evidence="1 4" key="2">
    <citation type="submission" date="2017-06" db="EMBL/GenBank/DDBJ databases">
        <title>Complete genome sequence of Paenibacillus odorifer CBA7130.</title>
        <authorList>
            <person name="Nam Y.-D."/>
            <person name="Kang J."/>
            <person name="Chung W.-H."/>
        </authorList>
    </citation>
    <scope>NUCLEOTIDE SEQUENCE [LARGE SCALE GENOMIC DNA]</scope>
    <source>
        <strain evidence="1 4">CBA7130</strain>
    </source>
</reference>
<dbReference type="NCBIfam" id="NF004861">
    <property type="entry name" value="PRK06217.1"/>
    <property type="match status" value="1"/>
</dbReference>
<evidence type="ECO:0000313" key="2">
    <source>
        <dbReference type="EMBL" id="OME10799.1"/>
    </source>
</evidence>
<dbReference type="RefSeq" id="WP_076138765.1">
    <property type="nucleotide sequence ID" value="NZ_CP021965.1"/>
</dbReference>
<reference evidence="2 3" key="1">
    <citation type="submission" date="2016-10" db="EMBL/GenBank/DDBJ databases">
        <title>Paenibacillus species isolates.</title>
        <authorList>
            <person name="Beno S.M."/>
        </authorList>
    </citation>
    <scope>NUCLEOTIDE SEQUENCE [LARGE SCALE GENOMIC DNA]</scope>
    <source>
        <strain evidence="2 3">FSL H7-0918</strain>
    </source>
</reference>
<evidence type="ECO:0000313" key="3">
    <source>
        <dbReference type="Proteomes" id="UP000187323"/>
    </source>
</evidence>
<protein>
    <recommendedName>
        <fullName evidence="5">Adenylate kinase</fullName>
    </recommendedName>
</protein>
<proteinExistence type="predicted"/>
<dbReference type="EMBL" id="MPTO01000045">
    <property type="protein sequence ID" value="OME10799.1"/>
    <property type="molecule type" value="Genomic_DNA"/>
</dbReference>
<evidence type="ECO:0008006" key="5">
    <source>
        <dbReference type="Google" id="ProtNLM"/>
    </source>
</evidence>
<organism evidence="1 4">
    <name type="scientific">Paenibacillus odorifer</name>
    <dbReference type="NCBI Taxonomy" id="189426"/>
    <lineage>
        <taxon>Bacteria</taxon>
        <taxon>Bacillati</taxon>
        <taxon>Bacillota</taxon>
        <taxon>Bacilli</taxon>
        <taxon>Bacillales</taxon>
        <taxon>Paenibacillaceae</taxon>
        <taxon>Paenibacillus</taxon>
    </lineage>
</organism>
<dbReference type="InterPro" id="IPR052922">
    <property type="entry name" value="Cytidylate_Kinase-2"/>
</dbReference>
<name>A0AAD0KIW4_9BACL</name>
<dbReference type="SUPFAM" id="SSF52540">
    <property type="entry name" value="P-loop containing nucleoside triphosphate hydrolases"/>
    <property type="match status" value="1"/>
</dbReference>
<dbReference type="PANTHER" id="PTHR37816">
    <property type="entry name" value="YALI0E33011P"/>
    <property type="match status" value="1"/>
</dbReference>
<dbReference type="PANTHER" id="PTHR37816:SF2">
    <property type="entry name" value="DNA TOPOLOGY MODULATION PROTEIN FLAR-RELATED PROTEIN"/>
    <property type="match status" value="1"/>
</dbReference>
<dbReference type="Gene3D" id="3.40.50.300">
    <property type="entry name" value="P-loop containing nucleotide triphosphate hydrolases"/>
    <property type="match status" value="1"/>
</dbReference>
<gene>
    <name evidence="2" type="ORF">BSK47_30255</name>
    <name evidence="1" type="ORF">CD191_11225</name>
</gene>
<dbReference type="AlphaFoldDB" id="A0AAD0KIW4"/>
<evidence type="ECO:0000313" key="1">
    <source>
        <dbReference type="EMBL" id="AWV33141.1"/>
    </source>
</evidence>
<evidence type="ECO:0000313" key="4">
    <source>
        <dbReference type="Proteomes" id="UP000249163"/>
    </source>
</evidence>
<dbReference type="Pfam" id="PF13238">
    <property type="entry name" value="AAA_18"/>
    <property type="match status" value="1"/>
</dbReference>
<sequence>MRRIHIMGASGVGTSTLGYELAKVLPHVQLDSDDYFWEHKFTKQSEVNERLARITRDLTHMEPWILSGAVCGWGDGLRPLFDLVIFLGLPPEIRLDRLRAREYERYGDHILPGGSKYEAYQTFMEWAALYDVAGVEVRSKVLHEKWMSALECPVLRIEEDLSVGERVEIVLRYLQMSISDT</sequence>
<dbReference type="Proteomes" id="UP000249163">
    <property type="component" value="Chromosome"/>
</dbReference>
<dbReference type="InterPro" id="IPR027417">
    <property type="entry name" value="P-loop_NTPase"/>
</dbReference>
<accession>A0AAD0KIW4</accession>